<dbReference type="PANTHER" id="PTHR32071:SF57">
    <property type="entry name" value="C4-DICARBOXYLATE TRANSPORT TRANSCRIPTIONAL REGULATORY PROTEIN DCTD"/>
    <property type="match status" value="1"/>
</dbReference>
<dbReference type="STRING" id="1891926.Fuma_01993"/>
<evidence type="ECO:0000256" key="2">
    <source>
        <dbReference type="ARBA" id="ARBA00022840"/>
    </source>
</evidence>
<keyword evidence="4" id="KW-0804">Transcription</keyword>
<dbReference type="Gene3D" id="3.40.50.300">
    <property type="entry name" value="P-loop containing nucleotide triphosphate hydrolases"/>
    <property type="match status" value="1"/>
</dbReference>
<evidence type="ECO:0000256" key="4">
    <source>
        <dbReference type="ARBA" id="ARBA00023163"/>
    </source>
</evidence>
<keyword evidence="2" id="KW-0067">ATP-binding</keyword>
<dbReference type="Proteomes" id="UP000187735">
    <property type="component" value="Chromosome"/>
</dbReference>
<dbReference type="Pfam" id="PF08448">
    <property type="entry name" value="PAS_4"/>
    <property type="match status" value="1"/>
</dbReference>
<dbReference type="Pfam" id="PF25601">
    <property type="entry name" value="AAA_lid_14"/>
    <property type="match status" value="1"/>
</dbReference>
<dbReference type="InterPro" id="IPR035965">
    <property type="entry name" value="PAS-like_dom_sf"/>
</dbReference>
<dbReference type="GO" id="GO:0006355">
    <property type="term" value="P:regulation of DNA-templated transcription"/>
    <property type="evidence" value="ECO:0007669"/>
    <property type="project" value="InterPro"/>
</dbReference>
<dbReference type="PROSITE" id="PS50045">
    <property type="entry name" value="SIGMA54_INTERACT_4"/>
    <property type="match status" value="1"/>
</dbReference>
<keyword evidence="3" id="KW-0805">Transcription regulation</keyword>
<dbReference type="SUPFAM" id="SSF55785">
    <property type="entry name" value="PYP-like sensor domain (PAS domain)"/>
    <property type="match status" value="1"/>
</dbReference>
<dbReference type="Pfam" id="PF02954">
    <property type="entry name" value="HTH_8"/>
    <property type="match status" value="1"/>
</dbReference>
<evidence type="ECO:0000256" key="1">
    <source>
        <dbReference type="ARBA" id="ARBA00022741"/>
    </source>
</evidence>
<dbReference type="KEGG" id="fmr:Fuma_01993"/>
<dbReference type="GO" id="GO:0005524">
    <property type="term" value="F:ATP binding"/>
    <property type="evidence" value="ECO:0007669"/>
    <property type="project" value="UniProtKB-KW"/>
</dbReference>
<keyword evidence="1" id="KW-0547">Nucleotide-binding</keyword>
<dbReference type="Gene3D" id="1.10.8.60">
    <property type="match status" value="1"/>
</dbReference>
<protein>
    <submittedName>
        <fullName evidence="6">Arginine utilization regulatory protein RocR</fullName>
    </submittedName>
</protein>
<evidence type="ECO:0000313" key="7">
    <source>
        <dbReference type="Proteomes" id="UP000187735"/>
    </source>
</evidence>
<dbReference type="GO" id="GO:0043565">
    <property type="term" value="F:sequence-specific DNA binding"/>
    <property type="evidence" value="ECO:0007669"/>
    <property type="project" value="InterPro"/>
</dbReference>
<dbReference type="InterPro" id="IPR013656">
    <property type="entry name" value="PAS_4"/>
</dbReference>
<dbReference type="InterPro" id="IPR027417">
    <property type="entry name" value="P-loop_NTPase"/>
</dbReference>
<evidence type="ECO:0000313" key="6">
    <source>
        <dbReference type="EMBL" id="APZ92382.1"/>
    </source>
</evidence>
<sequence length="456" mass="50519">MTARRKRNLLDAALSETTMAACALDDERRVRFFSAGMEELTGWPADQIKGLKCAPFVAPNATPVDLLTSGLAPSSEVLNGEMESTTVVLPHRNGTGVKMTLVFVPIPNADGIVSRILIVRHEASAAAPVGTSLTQKLHAEVTSLRNEFRRRFSDQSFLGNCPAIRKALFQAELLKGADCGYSILGPPGSGRRHLAKLIHVAGQHHEQSFVALDCRLLLPDHLLDTLGRLKQLSPEQQGAPHRRVGTLLLIDADRCPREVQQAIVEDFAAELTGVRLVAMTSDSLLAAEQEGWLLPEFRALFSTLQIDLPPLHQRGDDIVLLAQHFIEECQRTLETSAEGMTNDVERELRFYRWPGNVRELRDVITTACEDSFSVKLEVEDLPFAFRAGQDAQQLPQTPDAPVQSLEEIMLRFEADVLTQTLQACDGNKAEAARRLGMTRPRLYRRLKTLGLDDDHD</sequence>
<dbReference type="InterPro" id="IPR002197">
    <property type="entry name" value="HTH_Fis"/>
</dbReference>
<dbReference type="OrthoDB" id="213520at2"/>
<dbReference type="InterPro" id="IPR002078">
    <property type="entry name" value="Sigma_54_int"/>
</dbReference>
<keyword evidence="7" id="KW-1185">Reference proteome</keyword>
<dbReference type="Gene3D" id="3.30.450.20">
    <property type="entry name" value="PAS domain"/>
    <property type="match status" value="1"/>
</dbReference>
<dbReference type="SUPFAM" id="SSF52540">
    <property type="entry name" value="P-loop containing nucleoside triphosphate hydrolases"/>
    <property type="match status" value="1"/>
</dbReference>
<dbReference type="PANTHER" id="PTHR32071">
    <property type="entry name" value="TRANSCRIPTIONAL REGULATORY PROTEIN"/>
    <property type="match status" value="1"/>
</dbReference>
<reference evidence="6 7" key="1">
    <citation type="journal article" date="2016" name="Front. Microbiol.">
        <title>Fuerstia marisgermanicae gen. nov., sp. nov., an Unusual Member of the Phylum Planctomycetes from the German Wadden Sea.</title>
        <authorList>
            <person name="Kohn T."/>
            <person name="Heuer A."/>
            <person name="Jogler M."/>
            <person name="Vollmers J."/>
            <person name="Boedeker C."/>
            <person name="Bunk B."/>
            <person name="Rast P."/>
            <person name="Borchert D."/>
            <person name="Glockner I."/>
            <person name="Freese H.M."/>
            <person name="Klenk H.P."/>
            <person name="Overmann J."/>
            <person name="Kaster A.K."/>
            <person name="Rohde M."/>
            <person name="Wiegand S."/>
            <person name="Jogler C."/>
        </authorList>
    </citation>
    <scope>NUCLEOTIDE SEQUENCE [LARGE SCALE GENOMIC DNA]</scope>
    <source>
        <strain evidence="6 7">NH11</strain>
    </source>
</reference>
<dbReference type="PRINTS" id="PR01590">
    <property type="entry name" value="HTHFIS"/>
</dbReference>
<dbReference type="AlphaFoldDB" id="A0A1P8WEA9"/>
<dbReference type="Pfam" id="PF14532">
    <property type="entry name" value="Sigma54_activ_2"/>
    <property type="match status" value="1"/>
</dbReference>
<feature type="domain" description="Sigma-54 factor interaction" evidence="5">
    <location>
        <begin position="157"/>
        <end position="369"/>
    </location>
</feature>
<gene>
    <name evidence="6" type="primary">rocR</name>
    <name evidence="6" type="ORF">Fuma_01993</name>
</gene>
<dbReference type="SUPFAM" id="SSF46689">
    <property type="entry name" value="Homeodomain-like"/>
    <property type="match status" value="1"/>
</dbReference>
<name>A0A1P8WEA9_9PLAN</name>
<dbReference type="InterPro" id="IPR058031">
    <property type="entry name" value="AAA_lid_NorR"/>
</dbReference>
<evidence type="ECO:0000256" key="3">
    <source>
        <dbReference type="ARBA" id="ARBA00023015"/>
    </source>
</evidence>
<organism evidence="6 7">
    <name type="scientific">Fuerstiella marisgermanici</name>
    <dbReference type="NCBI Taxonomy" id="1891926"/>
    <lineage>
        <taxon>Bacteria</taxon>
        <taxon>Pseudomonadati</taxon>
        <taxon>Planctomycetota</taxon>
        <taxon>Planctomycetia</taxon>
        <taxon>Planctomycetales</taxon>
        <taxon>Planctomycetaceae</taxon>
        <taxon>Fuerstiella</taxon>
    </lineage>
</organism>
<dbReference type="RefSeq" id="WP_077024011.1">
    <property type="nucleotide sequence ID" value="NZ_CP017641.1"/>
</dbReference>
<proteinExistence type="predicted"/>
<evidence type="ECO:0000259" key="5">
    <source>
        <dbReference type="PROSITE" id="PS50045"/>
    </source>
</evidence>
<dbReference type="InterPro" id="IPR009057">
    <property type="entry name" value="Homeodomain-like_sf"/>
</dbReference>
<dbReference type="Gene3D" id="1.10.10.60">
    <property type="entry name" value="Homeodomain-like"/>
    <property type="match status" value="1"/>
</dbReference>
<dbReference type="EMBL" id="CP017641">
    <property type="protein sequence ID" value="APZ92382.1"/>
    <property type="molecule type" value="Genomic_DNA"/>
</dbReference>
<accession>A0A1P8WEA9</accession>